<dbReference type="InterPro" id="IPR050416">
    <property type="entry name" value="FAD-linked_Oxidoreductase"/>
</dbReference>
<evidence type="ECO:0000256" key="5">
    <source>
        <dbReference type="ARBA" id="ARBA00023002"/>
    </source>
</evidence>
<comment type="similarity">
    <text evidence="2">Belongs to the oxygen-dependent FAD-linked oxidoreductase family.</text>
</comment>
<dbReference type="GO" id="GO:0016491">
    <property type="term" value="F:oxidoreductase activity"/>
    <property type="evidence" value="ECO:0007669"/>
    <property type="project" value="UniProtKB-KW"/>
</dbReference>
<evidence type="ECO:0000256" key="6">
    <source>
        <dbReference type="SAM" id="SignalP"/>
    </source>
</evidence>
<dbReference type="InterPro" id="IPR016169">
    <property type="entry name" value="FAD-bd_PCMH_sub2"/>
</dbReference>
<evidence type="ECO:0000256" key="4">
    <source>
        <dbReference type="ARBA" id="ARBA00022827"/>
    </source>
</evidence>
<evidence type="ECO:0000259" key="7">
    <source>
        <dbReference type="PROSITE" id="PS51387"/>
    </source>
</evidence>
<organism evidence="8 9">
    <name type="scientific">Verruconis gallopava</name>
    <dbReference type="NCBI Taxonomy" id="253628"/>
    <lineage>
        <taxon>Eukaryota</taxon>
        <taxon>Fungi</taxon>
        <taxon>Dikarya</taxon>
        <taxon>Ascomycota</taxon>
        <taxon>Pezizomycotina</taxon>
        <taxon>Dothideomycetes</taxon>
        <taxon>Pleosporomycetidae</taxon>
        <taxon>Venturiales</taxon>
        <taxon>Sympoventuriaceae</taxon>
        <taxon>Verruconis</taxon>
    </lineage>
</organism>
<dbReference type="SUPFAM" id="SSF56176">
    <property type="entry name" value="FAD-binding/transporter-associated domain-like"/>
    <property type="match status" value="1"/>
</dbReference>
<sequence>MRALKRLWFLSIFTSCFASDRSASLNCCKAFPESDSWPSKSAWLSLNETLEGNLIAAIPPASVCHSDRPNYDNATCAEVTKLWTTSWEFHADDPVSVGENNWSNDTCLPNPNAPCTGHGYPIYVVNASKPEHVQTGIKFARDNNVRLVVKGTGHDFRGRTAAPYSLSIWTRHLRGTRFHEAYQTCGALPADDLNFYSGPAITVAAGENNGAALALANEHGLMVHVGSAPSVGVGGFLTGGGQTLFSSQKGLATDAVLEFSIVLPNGDIVTASACQNTDVFWAVRGGGGSTIGIVLNFTVKTFPSIPITSTTFGFSSPTLVNDAFWSALTYMATQMTMLVTAGITMYASVVPPINESTSWSFSGKFMGLNQSSIDTRGYLAPIAEHFNVSYGSDILASLTEIQEWPSFYDWWSKQVDATPMGIDLAFASRILDEKALNHPNFTDLIKQAAGTGGVAFNGVSGPGTHAYPADFNAACPAWRVGYVHSIVGAVWSPFNTTAKSAAIENLTNVTSAALRKLAPDTGSYVNEASPYEPNYQNAFWGSNYPRLLSIKRKLDPTDVFWCEACVGSERWYIRDDGALCRT</sequence>
<dbReference type="PANTHER" id="PTHR42973:SF39">
    <property type="entry name" value="FAD-BINDING PCMH-TYPE DOMAIN-CONTAINING PROTEIN"/>
    <property type="match status" value="1"/>
</dbReference>
<dbReference type="PANTHER" id="PTHR42973">
    <property type="entry name" value="BINDING OXIDOREDUCTASE, PUTATIVE (AFU_ORTHOLOGUE AFUA_1G17690)-RELATED"/>
    <property type="match status" value="1"/>
</dbReference>
<evidence type="ECO:0000313" key="8">
    <source>
        <dbReference type="EMBL" id="KIW01005.1"/>
    </source>
</evidence>
<keyword evidence="5" id="KW-0560">Oxidoreductase</keyword>
<reference evidence="8 9" key="1">
    <citation type="submission" date="2015-01" db="EMBL/GenBank/DDBJ databases">
        <title>The Genome Sequence of Ochroconis gallopava CBS43764.</title>
        <authorList>
            <consortium name="The Broad Institute Genomics Platform"/>
            <person name="Cuomo C."/>
            <person name="de Hoog S."/>
            <person name="Gorbushina A."/>
            <person name="Stielow B."/>
            <person name="Teixiera M."/>
            <person name="Abouelleil A."/>
            <person name="Chapman S.B."/>
            <person name="Priest M."/>
            <person name="Young S.K."/>
            <person name="Wortman J."/>
            <person name="Nusbaum C."/>
            <person name="Birren B."/>
        </authorList>
    </citation>
    <scope>NUCLEOTIDE SEQUENCE [LARGE SCALE GENOMIC DNA]</scope>
    <source>
        <strain evidence="8 9">CBS 43764</strain>
    </source>
</reference>
<dbReference type="InterPro" id="IPR006094">
    <property type="entry name" value="Oxid_FAD_bind_N"/>
</dbReference>
<gene>
    <name evidence="8" type="ORF">PV09_07522</name>
</gene>
<accession>A0A0D2A3N3</accession>
<proteinExistence type="inferred from homology"/>
<evidence type="ECO:0000256" key="3">
    <source>
        <dbReference type="ARBA" id="ARBA00022630"/>
    </source>
</evidence>
<keyword evidence="9" id="KW-1185">Reference proteome</keyword>
<protein>
    <recommendedName>
        <fullName evidence="7">FAD-binding PCMH-type domain-containing protein</fullName>
    </recommendedName>
</protein>
<feature type="chain" id="PRO_5002238229" description="FAD-binding PCMH-type domain-containing protein" evidence="6">
    <location>
        <begin position="19"/>
        <end position="582"/>
    </location>
</feature>
<dbReference type="VEuPathDB" id="FungiDB:PV09_07522"/>
<dbReference type="Proteomes" id="UP000053259">
    <property type="component" value="Unassembled WGS sequence"/>
</dbReference>
<dbReference type="InterPro" id="IPR036318">
    <property type="entry name" value="FAD-bd_PCMH-like_sf"/>
</dbReference>
<feature type="domain" description="FAD-binding PCMH-type" evidence="7">
    <location>
        <begin position="117"/>
        <end position="304"/>
    </location>
</feature>
<dbReference type="OrthoDB" id="9983560at2759"/>
<dbReference type="InterPro" id="IPR012951">
    <property type="entry name" value="BBE"/>
</dbReference>
<dbReference type="Pfam" id="PF01565">
    <property type="entry name" value="FAD_binding_4"/>
    <property type="match status" value="1"/>
</dbReference>
<dbReference type="InParanoid" id="A0A0D2A3N3"/>
<dbReference type="GO" id="GO:0071949">
    <property type="term" value="F:FAD binding"/>
    <property type="evidence" value="ECO:0007669"/>
    <property type="project" value="InterPro"/>
</dbReference>
<feature type="signal peptide" evidence="6">
    <location>
        <begin position="1"/>
        <end position="18"/>
    </location>
</feature>
<dbReference type="AlphaFoldDB" id="A0A0D2A3N3"/>
<dbReference type="Gene3D" id="3.30.465.10">
    <property type="match status" value="2"/>
</dbReference>
<evidence type="ECO:0000256" key="1">
    <source>
        <dbReference type="ARBA" id="ARBA00001974"/>
    </source>
</evidence>
<name>A0A0D2A3N3_9PEZI</name>
<dbReference type="Pfam" id="PF08031">
    <property type="entry name" value="BBE"/>
    <property type="match status" value="1"/>
</dbReference>
<keyword evidence="6" id="KW-0732">Signal</keyword>
<dbReference type="InterPro" id="IPR016166">
    <property type="entry name" value="FAD-bd_PCMH"/>
</dbReference>
<dbReference type="STRING" id="253628.A0A0D2A3N3"/>
<evidence type="ECO:0000313" key="9">
    <source>
        <dbReference type="Proteomes" id="UP000053259"/>
    </source>
</evidence>
<keyword evidence="4" id="KW-0274">FAD</keyword>
<dbReference type="RefSeq" id="XP_016210874.1">
    <property type="nucleotide sequence ID" value="XM_016361299.1"/>
</dbReference>
<keyword evidence="3" id="KW-0285">Flavoprotein</keyword>
<dbReference type="EMBL" id="KN847558">
    <property type="protein sequence ID" value="KIW01005.1"/>
    <property type="molecule type" value="Genomic_DNA"/>
</dbReference>
<evidence type="ECO:0000256" key="2">
    <source>
        <dbReference type="ARBA" id="ARBA00005466"/>
    </source>
</evidence>
<dbReference type="HOGENOM" id="CLU_018354_4_4_1"/>
<dbReference type="PROSITE" id="PS51387">
    <property type="entry name" value="FAD_PCMH"/>
    <property type="match status" value="1"/>
</dbReference>
<dbReference type="GeneID" id="27315495"/>
<comment type="cofactor">
    <cofactor evidence="1">
        <name>FAD</name>
        <dbReference type="ChEBI" id="CHEBI:57692"/>
    </cofactor>
</comment>